<dbReference type="AlphaFoldDB" id="A0A6M1S0I2"/>
<proteinExistence type="inferred from homology"/>
<keyword evidence="6" id="KW-1185">Reference proteome</keyword>
<dbReference type="RefSeq" id="WP_165106591.1">
    <property type="nucleotide sequence ID" value="NZ_JAAKYA010000036.1"/>
</dbReference>
<dbReference type="CDD" id="cd02526">
    <property type="entry name" value="GT2_RfbF_like"/>
    <property type="match status" value="1"/>
</dbReference>
<dbReference type="PANTHER" id="PTHR43179:SF12">
    <property type="entry name" value="GALACTOFURANOSYLTRANSFERASE GLFT2"/>
    <property type="match status" value="1"/>
</dbReference>
<accession>A0A6M1S0I2</accession>
<evidence type="ECO:0000259" key="4">
    <source>
        <dbReference type="Pfam" id="PF00535"/>
    </source>
</evidence>
<name>A0A6M1S0I2_9BACT</name>
<evidence type="ECO:0000256" key="1">
    <source>
        <dbReference type="ARBA" id="ARBA00006739"/>
    </source>
</evidence>
<dbReference type="EMBL" id="JAAKYA010000036">
    <property type="protein sequence ID" value="NGO38880.1"/>
    <property type="molecule type" value="Genomic_DNA"/>
</dbReference>
<keyword evidence="3 5" id="KW-0808">Transferase</keyword>
<evidence type="ECO:0000313" key="6">
    <source>
        <dbReference type="Proteomes" id="UP000477311"/>
    </source>
</evidence>
<evidence type="ECO:0000313" key="5">
    <source>
        <dbReference type="EMBL" id="NGO38880.1"/>
    </source>
</evidence>
<dbReference type="SUPFAM" id="SSF53448">
    <property type="entry name" value="Nucleotide-diphospho-sugar transferases"/>
    <property type="match status" value="1"/>
</dbReference>
<reference evidence="5 6" key="1">
    <citation type="submission" date="2020-02" db="EMBL/GenBank/DDBJ databases">
        <title>Draft genome sequence of Limisphaera ngatamarikiensis NGM72.4T, a thermophilic Verrucomicrobia grouped in subdivision 3.</title>
        <authorList>
            <person name="Carere C.R."/>
            <person name="Steen J."/>
            <person name="Hugenholtz P."/>
            <person name="Stott M.B."/>
        </authorList>
    </citation>
    <scope>NUCLEOTIDE SEQUENCE [LARGE SCALE GENOMIC DNA]</scope>
    <source>
        <strain evidence="5 6">NGM72.4</strain>
    </source>
</reference>
<evidence type="ECO:0000256" key="3">
    <source>
        <dbReference type="ARBA" id="ARBA00022679"/>
    </source>
</evidence>
<evidence type="ECO:0000256" key="2">
    <source>
        <dbReference type="ARBA" id="ARBA00022676"/>
    </source>
</evidence>
<dbReference type="InterPro" id="IPR029044">
    <property type="entry name" value="Nucleotide-diphossugar_trans"/>
</dbReference>
<dbReference type="Gene3D" id="3.90.550.10">
    <property type="entry name" value="Spore Coat Polysaccharide Biosynthesis Protein SpsA, Chain A"/>
    <property type="match status" value="1"/>
</dbReference>
<dbReference type="GO" id="GO:0016757">
    <property type="term" value="F:glycosyltransferase activity"/>
    <property type="evidence" value="ECO:0007669"/>
    <property type="project" value="UniProtKB-KW"/>
</dbReference>
<comment type="similarity">
    <text evidence="1">Belongs to the glycosyltransferase 2 family.</text>
</comment>
<organism evidence="5 6">
    <name type="scientific">Limisphaera ngatamarikiensis</name>
    <dbReference type="NCBI Taxonomy" id="1324935"/>
    <lineage>
        <taxon>Bacteria</taxon>
        <taxon>Pseudomonadati</taxon>
        <taxon>Verrucomicrobiota</taxon>
        <taxon>Verrucomicrobiia</taxon>
        <taxon>Limisphaerales</taxon>
        <taxon>Limisphaeraceae</taxon>
        <taxon>Limisphaera</taxon>
    </lineage>
</organism>
<feature type="domain" description="Glycosyltransferase 2-like" evidence="4">
    <location>
        <begin position="1"/>
        <end position="100"/>
    </location>
</feature>
<sequence>MVTYRPSEEARACAEAVAAQFPRVVIVDNGSGPRHEAVLQKLEALPGIELLRLDANRGIAAALNIGIRRLQTRQVRWVALFDQDTWIPRDYLNDMLRTWELCPWSSRLALLSPVHESENREDSKVPLSSSSAVCEPVASAISSGALVLAEAMTAVGGFDESLFIDYVDFDFCLRLRRAGYRLGRAPCVRVRHNLGRARPVRLGPWNLTIRSHQPWRYYYIFRNRILLYRRYWCSAPGWCVHDLFWFVLDGIKAGCLESGRRECVSWALRGIRDGLLGRRGARVLPSAPGNAPEPRLESRH</sequence>
<comment type="caution">
    <text evidence="5">The sequence shown here is derived from an EMBL/GenBank/DDBJ whole genome shotgun (WGS) entry which is preliminary data.</text>
</comment>
<gene>
    <name evidence="5" type="ORF">G4L39_05650</name>
</gene>
<keyword evidence="2" id="KW-0328">Glycosyltransferase</keyword>
<dbReference type="Proteomes" id="UP000477311">
    <property type="component" value="Unassembled WGS sequence"/>
</dbReference>
<dbReference type="PANTHER" id="PTHR43179">
    <property type="entry name" value="RHAMNOSYLTRANSFERASE WBBL"/>
    <property type="match status" value="1"/>
</dbReference>
<protein>
    <submittedName>
        <fullName evidence="5">Glycosyltransferase family 2 protein</fullName>
    </submittedName>
</protein>
<dbReference type="InterPro" id="IPR001173">
    <property type="entry name" value="Glyco_trans_2-like"/>
</dbReference>
<dbReference type="Pfam" id="PF00535">
    <property type="entry name" value="Glycos_transf_2"/>
    <property type="match status" value="1"/>
</dbReference>